<evidence type="ECO:0000259" key="13">
    <source>
        <dbReference type="Pfam" id="PF21180"/>
    </source>
</evidence>
<dbReference type="GO" id="GO:0046872">
    <property type="term" value="F:metal ion binding"/>
    <property type="evidence" value="ECO:0007669"/>
    <property type="project" value="UniProtKB-KW"/>
</dbReference>
<dbReference type="GO" id="GO:0000706">
    <property type="term" value="P:meiotic DNA double-strand break processing"/>
    <property type="evidence" value="ECO:0007669"/>
    <property type="project" value="TreeGrafter"/>
</dbReference>
<dbReference type="SUPFAM" id="SSF56726">
    <property type="entry name" value="DNA topoisomerase IV, alpha subunit"/>
    <property type="match status" value="1"/>
</dbReference>
<dbReference type="Gene3D" id="3.40.1360.10">
    <property type="match status" value="1"/>
</dbReference>
<dbReference type="EC" id="5.6.2.2" evidence="4"/>
<evidence type="ECO:0000313" key="14">
    <source>
        <dbReference type="EMBL" id="WFD35907.1"/>
    </source>
</evidence>
<evidence type="ECO:0000256" key="8">
    <source>
        <dbReference type="ARBA" id="ARBA00023125"/>
    </source>
</evidence>
<evidence type="ECO:0000256" key="4">
    <source>
        <dbReference type="ARBA" id="ARBA00012895"/>
    </source>
</evidence>
<dbReference type="Pfam" id="PF04406">
    <property type="entry name" value="TP6A_N"/>
    <property type="match status" value="1"/>
</dbReference>
<evidence type="ECO:0000256" key="6">
    <source>
        <dbReference type="ARBA" id="ARBA00022842"/>
    </source>
</evidence>
<dbReference type="Proteomes" id="UP001219933">
    <property type="component" value="Chromosome 4"/>
</dbReference>
<keyword evidence="9 10" id="KW-0413">Isomerase</keyword>
<evidence type="ECO:0000256" key="7">
    <source>
        <dbReference type="ARBA" id="ARBA00023029"/>
    </source>
</evidence>
<dbReference type="GO" id="GO:0000228">
    <property type="term" value="C:nuclear chromosome"/>
    <property type="evidence" value="ECO:0007669"/>
    <property type="project" value="TreeGrafter"/>
</dbReference>
<sequence>MLQWAQLFRVLECMHAALSCGAYMTKRDIYYRDVALFSNQRTVDDMVDRIAITLNLSRTQLGVGATSKGLVIGPVAFARERPRRFKQETTLIPDPVQGLSVYAKVDWVLVVEKDAVFETLTAHAFLDHAPGAGCLVTGKGYPDVGTRWMLTQISQQCPT</sequence>
<dbReference type="GO" id="GO:0007131">
    <property type="term" value="P:reciprocal meiotic recombination"/>
    <property type="evidence" value="ECO:0007669"/>
    <property type="project" value="TreeGrafter"/>
</dbReference>
<keyword evidence="7 10" id="KW-0799">Topoisomerase</keyword>
<organism evidence="14 15">
    <name type="scientific">Malassezia cuniculi</name>
    <dbReference type="NCBI Taxonomy" id="948313"/>
    <lineage>
        <taxon>Eukaryota</taxon>
        <taxon>Fungi</taxon>
        <taxon>Dikarya</taxon>
        <taxon>Basidiomycota</taxon>
        <taxon>Ustilaginomycotina</taxon>
        <taxon>Malasseziomycetes</taxon>
        <taxon>Malasseziales</taxon>
        <taxon>Malasseziaceae</taxon>
        <taxon>Malassezia</taxon>
    </lineage>
</organism>
<evidence type="ECO:0000256" key="1">
    <source>
        <dbReference type="ARBA" id="ARBA00000185"/>
    </source>
</evidence>
<feature type="signal peptide" evidence="11">
    <location>
        <begin position="1"/>
        <end position="16"/>
    </location>
</feature>
<dbReference type="PANTHER" id="PTHR10848">
    <property type="entry name" value="MEIOTIC RECOMBINATION PROTEIN SPO11"/>
    <property type="match status" value="1"/>
</dbReference>
<dbReference type="Pfam" id="PF21180">
    <property type="entry name" value="TOP6A-Spo11_Toprim"/>
    <property type="match status" value="1"/>
</dbReference>
<keyword evidence="5" id="KW-0479">Metal-binding</keyword>
<dbReference type="GO" id="GO:0005524">
    <property type="term" value="F:ATP binding"/>
    <property type="evidence" value="ECO:0007669"/>
    <property type="project" value="InterPro"/>
</dbReference>
<evidence type="ECO:0000259" key="12">
    <source>
        <dbReference type="Pfam" id="PF04406"/>
    </source>
</evidence>
<dbReference type="AlphaFoldDB" id="A0AAF0J6T7"/>
<comment type="cofactor">
    <cofactor evidence="2">
        <name>Mg(2+)</name>
        <dbReference type="ChEBI" id="CHEBI:18420"/>
    </cofactor>
</comment>
<dbReference type="PRINTS" id="PR01550">
    <property type="entry name" value="TOP6AFAMILY"/>
</dbReference>
<comment type="catalytic activity">
    <reaction evidence="1 10">
        <text>ATP-dependent breakage, passage and rejoining of double-stranded DNA.</text>
        <dbReference type="EC" id="5.6.2.2"/>
    </reaction>
</comment>
<accession>A0AAF0J6T7</accession>
<feature type="domain" description="Topoisomerase 6 subunit A/Spo11 TOPRIM" evidence="13">
    <location>
        <begin position="107"/>
        <end position="157"/>
    </location>
</feature>
<evidence type="ECO:0000256" key="3">
    <source>
        <dbReference type="ARBA" id="ARBA00006559"/>
    </source>
</evidence>
<comment type="similarity">
    <text evidence="3 10">Belongs to the TOP6A family.</text>
</comment>
<protein>
    <recommendedName>
        <fullName evidence="4">DNA topoisomerase (ATP-hydrolyzing)</fullName>
        <ecNumber evidence="4">5.6.2.2</ecNumber>
    </recommendedName>
</protein>
<dbReference type="EMBL" id="CP119880">
    <property type="protein sequence ID" value="WFD35907.1"/>
    <property type="molecule type" value="Genomic_DNA"/>
</dbReference>
<evidence type="ECO:0000256" key="5">
    <source>
        <dbReference type="ARBA" id="ARBA00022723"/>
    </source>
</evidence>
<feature type="active site" description="O-(5'-phospho-DNA)-tyrosine intermediate" evidence="10">
    <location>
        <position position="31"/>
    </location>
</feature>
<name>A0AAF0J6T7_9BASI</name>
<keyword evidence="11" id="KW-0732">Signal</keyword>
<proteinExistence type="inferred from homology"/>
<reference evidence="14" key="1">
    <citation type="submission" date="2023-03" db="EMBL/GenBank/DDBJ databases">
        <title>Mating type loci evolution in Malassezia.</title>
        <authorList>
            <person name="Coelho M.A."/>
        </authorList>
    </citation>
    <scope>NUCLEOTIDE SEQUENCE</scope>
    <source>
        <strain evidence="14">CBS 11721</strain>
    </source>
</reference>
<keyword evidence="8 10" id="KW-0238">DNA-binding</keyword>
<evidence type="ECO:0000256" key="10">
    <source>
        <dbReference type="PROSITE-ProRule" id="PRU01385"/>
    </source>
</evidence>
<dbReference type="PROSITE" id="PS52041">
    <property type="entry name" value="TOPO_IIB"/>
    <property type="match status" value="1"/>
</dbReference>
<evidence type="ECO:0000256" key="9">
    <source>
        <dbReference type="ARBA" id="ARBA00023235"/>
    </source>
</evidence>
<dbReference type="GO" id="GO:0003677">
    <property type="term" value="F:DNA binding"/>
    <property type="evidence" value="ECO:0007669"/>
    <property type="project" value="UniProtKB-UniRule"/>
</dbReference>
<keyword evidence="15" id="KW-1185">Reference proteome</keyword>
<feature type="chain" id="PRO_5042027465" description="DNA topoisomerase (ATP-hydrolyzing)" evidence="11">
    <location>
        <begin position="17"/>
        <end position="159"/>
    </location>
</feature>
<keyword evidence="6" id="KW-0460">Magnesium</keyword>
<dbReference type="InterPro" id="IPR013049">
    <property type="entry name" value="Spo11/TopoVI_A_N"/>
</dbReference>
<dbReference type="InterPro" id="IPR036388">
    <property type="entry name" value="WH-like_DNA-bd_sf"/>
</dbReference>
<dbReference type="PANTHER" id="PTHR10848:SF0">
    <property type="entry name" value="MEIOTIC RECOMBINATION PROTEIN SPO11"/>
    <property type="match status" value="1"/>
</dbReference>
<evidence type="ECO:0000256" key="2">
    <source>
        <dbReference type="ARBA" id="ARBA00001946"/>
    </source>
</evidence>
<dbReference type="Gene3D" id="1.10.10.10">
    <property type="entry name" value="Winged helix-like DNA-binding domain superfamily/Winged helix DNA-binding domain"/>
    <property type="match status" value="1"/>
</dbReference>
<dbReference type="GO" id="GO:0042138">
    <property type="term" value="P:meiotic DNA double-strand break formation"/>
    <property type="evidence" value="ECO:0007669"/>
    <property type="project" value="TreeGrafter"/>
</dbReference>
<dbReference type="InterPro" id="IPR036078">
    <property type="entry name" value="Spo11/TopoVI_A_sf"/>
</dbReference>
<evidence type="ECO:0000256" key="11">
    <source>
        <dbReference type="SAM" id="SignalP"/>
    </source>
</evidence>
<feature type="domain" description="Spo11/DNA topoisomerase VI subunit A N-terminal" evidence="12">
    <location>
        <begin position="5"/>
        <end position="63"/>
    </location>
</feature>
<dbReference type="InterPro" id="IPR034136">
    <property type="entry name" value="TOPRIM_Topo6A/Spo11"/>
</dbReference>
<gene>
    <name evidence="14" type="primary">SPO11</name>
    <name evidence="14" type="ORF">MCUN1_002776</name>
</gene>
<evidence type="ECO:0000313" key="15">
    <source>
        <dbReference type="Proteomes" id="UP001219933"/>
    </source>
</evidence>
<dbReference type="GO" id="GO:0003918">
    <property type="term" value="F:DNA topoisomerase type II (double strand cut, ATP-hydrolyzing) activity"/>
    <property type="evidence" value="ECO:0007669"/>
    <property type="project" value="UniProtKB-UniRule"/>
</dbReference>
<dbReference type="InterPro" id="IPR002815">
    <property type="entry name" value="Spo11/TopoVI_A"/>
</dbReference>